<comment type="caution">
    <text evidence="1">The sequence shown here is derived from an EMBL/GenBank/DDBJ whole genome shotgun (WGS) entry which is preliminary data.</text>
</comment>
<evidence type="ECO:0000313" key="2">
    <source>
        <dbReference type="Proteomes" id="UP000320461"/>
    </source>
</evidence>
<evidence type="ECO:0000313" key="1">
    <source>
        <dbReference type="EMBL" id="GEA86042.1"/>
    </source>
</evidence>
<dbReference type="AlphaFoldDB" id="A0A4Y3KPT1"/>
<keyword evidence="2" id="KW-1185">Reference proteome</keyword>
<gene>
    <name evidence="1" type="ORF">CGE01nite_32930</name>
</gene>
<dbReference type="EMBL" id="BJLQ01000085">
    <property type="protein sequence ID" value="GEA86042.1"/>
    <property type="molecule type" value="Genomic_DNA"/>
</dbReference>
<name>A0A4Y3KPT1_9CELL</name>
<accession>A0A4Y3KPT1</accession>
<organism evidence="1 2">
    <name type="scientific">Cellulomonas gelida</name>
    <dbReference type="NCBI Taxonomy" id="1712"/>
    <lineage>
        <taxon>Bacteria</taxon>
        <taxon>Bacillati</taxon>
        <taxon>Actinomycetota</taxon>
        <taxon>Actinomycetes</taxon>
        <taxon>Micrococcales</taxon>
        <taxon>Cellulomonadaceae</taxon>
        <taxon>Cellulomonas</taxon>
    </lineage>
</organism>
<protein>
    <submittedName>
        <fullName evidence="1">Uncharacterized protein</fullName>
    </submittedName>
</protein>
<reference evidence="1 2" key="1">
    <citation type="submission" date="2019-06" db="EMBL/GenBank/DDBJ databases">
        <title>Whole genome shotgun sequence of Cellulomonas gelida NBRC 3748.</title>
        <authorList>
            <person name="Hosoyama A."/>
            <person name="Uohara A."/>
            <person name="Ohji S."/>
            <person name="Ichikawa N."/>
        </authorList>
    </citation>
    <scope>NUCLEOTIDE SEQUENCE [LARGE SCALE GENOMIC DNA]</scope>
    <source>
        <strain evidence="1 2">NBRC 3748</strain>
    </source>
</reference>
<sequence>MAPGVFGPHEMGSSPAKFHFHEETWNFYPDLNTWQVDNVLVRVPFPKGAW</sequence>
<proteinExistence type="predicted"/>
<dbReference type="Proteomes" id="UP000320461">
    <property type="component" value="Unassembled WGS sequence"/>
</dbReference>